<dbReference type="Proteomes" id="UP000218896">
    <property type="component" value="Unassembled WGS sequence"/>
</dbReference>
<proteinExistence type="inferred from homology"/>
<keyword evidence="4 7" id="KW-0812">Transmembrane</keyword>
<evidence type="ECO:0000256" key="2">
    <source>
        <dbReference type="ARBA" id="ARBA00006228"/>
    </source>
</evidence>
<dbReference type="Pfam" id="PF01899">
    <property type="entry name" value="MNHE"/>
    <property type="match status" value="1"/>
</dbReference>
<dbReference type="InterPro" id="IPR002758">
    <property type="entry name" value="Cation_antiport_E"/>
</dbReference>
<evidence type="ECO:0000256" key="6">
    <source>
        <dbReference type="ARBA" id="ARBA00023136"/>
    </source>
</evidence>
<keyword evidence="5 7" id="KW-1133">Transmembrane helix</keyword>
<evidence type="ECO:0000313" key="9">
    <source>
        <dbReference type="Proteomes" id="UP000218896"/>
    </source>
</evidence>
<organism evidence="8 9">
    <name type="scientific">Halovibrio salipaludis</name>
    <dbReference type="NCBI Taxonomy" id="2032626"/>
    <lineage>
        <taxon>Bacteria</taxon>
        <taxon>Pseudomonadati</taxon>
        <taxon>Pseudomonadota</taxon>
        <taxon>Gammaproteobacteria</taxon>
        <taxon>Oceanospirillales</taxon>
        <taxon>Halomonadaceae</taxon>
        <taxon>Halovibrio</taxon>
    </lineage>
</organism>
<comment type="subcellular location">
    <subcellularLocation>
        <location evidence="1">Cell membrane</location>
        <topology evidence="1">Multi-pass membrane protein</topology>
    </subcellularLocation>
</comment>
<gene>
    <name evidence="8" type="ORF">CK501_14145</name>
</gene>
<protein>
    <submittedName>
        <fullName evidence="8">Na+/H+ antiporter subunit E</fullName>
    </submittedName>
</protein>
<evidence type="ECO:0000256" key="1">
    <source>
        <dbReference type="ARBA" id="ARBA00004651"/>
    </source>
</evidence>
<evidence type="ECO:0000256" key="3">
    <source>
        <dbReference type="ARBA" id="ARBA00022475"/>
    </source>
</evidence>
<dbReference type="RefSeq" id="WP_095618395.1">
    <property type="nucleotide sequence ID" value="NZ_NSKD01000008.1"/>
</dbReference>
<accession>A0A2A2EZ59</accession>
<keyword evidence="6 7" id="KW-0472">Membrane</keyword>
<comment type="caution">
    <text evidence="8">The sequence shown here is derived from an EMBL/GenBank/DDBJ whole genome shotgun (WGS) entry which is preliminary data.</text>
</comment>
<dbReference type="PIRSF" id="PIRSF019239">
    <property type="entry name" value="MrpE"/>
    <property type="match status" value="1"/>
</dbReference>
<dbReference type="PANTHER" id="PTHR34584">
    <property type="entry name" value="NA(+)/H(+) ANTIPORTER SUBUNIT E1"/>
    <property type="match status" value="1"/>
</dbReference>
<dbReference type="AlphaFoldDB" id="A0A2A2EZ59"/>
<evidence type="ECO:0000256" key="4">
    <source>
        <dbReference type="ARBA" id="ARBA00022692"/>
    </source>
</evidence>
<comment type="similarity">
    <text evidence="2">Belongs to the CPA3 antiporters (TC 2.A.63) subunit E family.</text>
</comment>
<sequence length="157" mass="17904">MIAFFWNVILALLWVALTGSFSGGNLLAGFVFGYLALAVMQRHIPVLHGYSQRVPRFMAFALFFLKELFVANVRVAYDVITPVWYMKPGVIAMRLEAESDIEITLVANLISLTPGTLSLDVSDDRKVLYIHAMFMADEQELRDSLHELERRILRVLR</sequence>
<dbReference type="GO" id="GO:0005886">
    <property type="term" value="C:plasma membrane"/>
    <property type="evidence" value="ECO:0007669"/>
    <property type="project" value="UniProtKB-SubCell"/>
</dbReference>
<keyword evidence="9" id="KW-1185">Reference proteome</keyword>
<evidence type="ECO:0000256" key="7">
    <source>
        <dbReference type="SAM" id="Phobius"/>
    </source>
</evidence>
<dbReference type="PANTHER" id="PTHR34584:SF1">
    <property type="entry name" value="NA(+)_H(+) ANTIPORTER SUBUNIT E1"/>
    <property type="match status" value="1"/>
</dbReference>
<dbReference type="GO" id="GO:0008324">
    <property type="term" value="F:monoatomic cation transmembrane transporter activity"/>
    <property type="evidence" value="ECO:0007669"/>
    <property type="project" value="InterPro"/>
</dbReference>
<reference evidence="8 9" key="1">
    <citation type="submission" date="2017-08" db="EMBL/GenBank/DDBJ databases">
        <title>Halovibrio sewagensis sp. nov., isolated from wastewater of high salinity.</title>
        <authorList>
            <person name="Dong X."/>
            <person name="Zhang G."/>
        </authorList>
    </citation>
    <scope>NUCLEOTIDE SEQUENCE [LARGE SCALE GENOMIC DNA]</scope>
    <source>
        <strain evidence="8 9">YL5-2</strain>
    </source>
</reference>
<evidence type="ECO:0000313" key="8">
    <source>
        <dbReference type="EMBL" id="PAU77830.1"/>
    </source>
</evidence>
<dbReference type="EMBL" id="NSKD01000008">
    <property type="protein sequence ID" value="PAU77830.1"/>
    <property type="molecule type" value="Genomic_DNA"/>
</dbReference>
<evidence type="ECO:0000256" key="5">
    <source>
        <dbReference type="ARBA" id="ARBA00022989"/>
    </source>
</evidence>
<name>A0A2A2EZ59_9GAMM</name>
<dbReference type="OrthoDB" id="9807187at2"/>
<feature type="transmembrane region" description="Helical" evidence="7">
    <location>
        <begin position="12"/>
        <end position="37"/>
    </location>
</feature>
<keyword evidence="3" id="KW-1003">Cell membrane</keyword>